<dbReference type="SMART" id="SM01234">
    <property type="entry name" value="Haemolytic"/>
    <property type="match status" value="1"/>
</dbReference>
<comment type="subcellular location">
    <subcellularLocation>
        <location evidence="1">Cell membrane</location>
        <topology evidence="1">Peripheral membrane protein</topology>
        <orientation evidence="1">Cytoplasmic side</orientation>
    </subcellularLocation>
</comment>
<evidence type="ECO:0000313" key="4">
    <source>
        <dbReference type="Proteomes" id="UP000198640"/>
    </source>
</evidence>
<dbReference type="Proteomes" id="UP000198640">
    <property type="component" value="Unassembled WGS sequence"/>
</dbReference>
<dbReference type="GO" id="GO:0005886">
    <property type="term" value="C:plasma membrane"/>
    <property type="evidence" value="ECO:0007669"/>
    <property type="project" value="UniProtKB-SubCell"/>
</dbReference>
<dbReference type="OrthoDB" id="9801753at2"/>
<keyword evidence="1" id="KW-1003">Cell membrane</keyword>
<name>A0A1H3P8F6_9PROT</name>
<dbReference type="InterPro" id="IPR002696">
    <property type="entry name" value="Membr_insert_effic_factor_YidD"/>
</dbReference>
<organism evidence="3 4">
    <name type="scientific">Nitrosomonas halophila</name>
    <dbReference type="NCBI Taxonomy" id="44576"/>
    <lineage>
        <taxon>Bacteria</taxon>
        <taxon>Pseudomonadati</taxon>
        <taxon>Pseudomonadota</taxon>
        <taxon>Betaproteobacteria</taxon>
        <taxon>Nitrosomonadales</taxon>
        <taxon>Nitrosomonadaceae</taxon>
        <taxon>Nitrosomonas</taxon>
    </lineage>
</organism>
<evidence type="ECO:0000256" key="1">
    <source>
        <dbReference type="HAMAP-Rule" id="MF_00386"/>
    </source>
</evidence>
<sequence>MRQWFARAVLLLIRAYQLGTSPMLGRSCRFYPSCSQYALEAVQNHGGLKGIWLAIRRIGRCHPWHPGGYDPVPPTETKRQAKKTSDGRAGTEL</sequence>
<feature type="compositionally biased region" description="Basic and acidic residues" evidence="2">
    <location>
        <begin position="76"/>
        <end position="93"/>
    </location>
</feature>
<dbReference type="RefSeq" id="WP_090415764.1">
    <property type="nucleotide sequence ID" value="NZ_FNOY01000090.1"/>
</dbReference>
<evidence type="ECO:0000256" key="2">
    <source>
        <dbReference type="SAM" id="MobiDB-lite"/>
    </source>
</evidence>
<reference evidence="3 4" key="1">
    <citation type="submission" date="2016-10" db="EMBL/GenBank/DDBJ databases">
        <authorList>
            <person name="de Groot N.N."/>
        </authorList>
    </citation>
    <scope>NUCLEOTIDE SEQUENCE [LARGE SCALE GENOMIC DNA]</scope>
    <source>
        <strain evidence="3 4">Nm1</strain>
    </source>
</reference>
<feature type="region of interest" description="Disordered" evidence="2">
    <location>
        <begin position="66"/>
        <end position="93"/>
    </location>
</feature>
<protein>
    <recommendedName>
        <fullName evidence="1">Putative membrane protein insertion efficiency factor</fullName>
    </recommendedName>
</protein>
<dbReference type="AlphaFoldDB" id="A0A1H3P8F6"/>
<evidence type="ECO:0000313" key="3">
    <source>
        <dbReference type="EMBL" id="SDY97213.1"/>
    </source>
</evidence>
<dbReference type="PANTHER" id="PTHR33383:SF1">
    <property type="entry name" value="MEMBRANE PROTEIN INSERTION EFFICIENCY FACTOR-RELATED"/>
    <property type="match status" value="1"/>
</dbReference>
<keyword evidence="1" id="KW-0472">Membrane</keyword>
<comment type="function">
    <text evidence="1">Could be involved in insertion of integral membrane proteins into the membrane.</text>
</comment>
<keyword evidence="4" id="KW-1185">Reference proteome</keyword>
<accession>A0A1H3P8F6</accession>
<dbReference type="NCBIfam" id="TIGR00278">
    <property type="entry name" value="membrane protein insertion efficiency factor YidD"/>
    <property type="match status" value="1"/>
</dbReference>
<dbReference type="PANTHER" id="PTHR33383">
    <property type="entry name" value="MEMBRANE PROTEIN INSERTION EFFICIENCY FACTOR-RELATED"/>
    <property type="match status" value="1"/>
</dbReference>
<proteinExistence type="inferred from homology"/>
<dbReference type="EMBL" id="FNOY01000090">
    <property type="protein sequence ID" value="SDY97213.1"/>
    <property type="molecule type" value="Genomic_DNA"/>
</dbReference>
<dbReference type="STRING" id="44576.SAMN05421881_10904"/>
<dbReference type="HAMAP" id="MF_00386">
    <property type="entry name" value="UPF0161_YidD"/>
    <property type="match status" value="1"/>
</dbReference>
<gene>
    <name evidence="3" type="ORF">SAMN05421881_10904</name>
</gene>
<comment type="similarity">
    <text evidence="1">Belongs to the UPF0161 family.</text>
</comment>
<dbReference type="Pfam" id="PF01809">
    <property type="entry name" value="YidD"/>
    <property type="match status" value="1"/>
</dbReference>